<protein>
    <recommendedName>
        <fullName evidence="3">DNA endonuclease I-HmuI-like NUMOD-like domain-containing protein</fullName>
    </recommendedName>
</protein>
<reference evidence="4 5" key="1">
    <citation type="submission" date="2016-11" db="EMBL/GenBank/DDBJ databases">
        <authorList>
            <person name="Jaros S."/>
            <person name="Januszkiewicz K."/>
            <person name="Wedrychowicz H."/>
        </authorList>
    </citation>
    <scope>NUCLEOTIDE SEQUENCE [LARGE SCALE GENOMIC DNA]</scope>
    <source>
        <strain evidence="4 5">DSM 3074</strain>
    </source>
</reference>
<dbReference type="Gene3D" id="1.10.10.10">
    <property type="entry name" value="Winged helix-like DNA-binding domain superfamily/Winged helix DNA-binding domain"/>
    <property type="match status" value="1"/>
</dbReference>
<sequence length="406" mass="48301">MLKIKCLNNNQVYKSAGEAGQALHLDRSNITKVCKGKLKAVKGYRFEYINEVNEVNENRVNEVNENEVNENEVNEVKQNEVNEVKQNEVNENEVNQNEVNENRVNQNEVNENRVNEVNVNEVKTKITLTPDHLKKFRNVLTQPTLDLLTYTNMELIESLANDIMNYRERVKNELRKLAGAKNNDNQPQPQQQDETGWDEYERELEANKNNPVMVEKPQEKPQPQPKPKNPYLQDEDDDDWSTSFDDDTEEDVIKWQNEHKEQFTEEELKKFKEEREQKKKEEEEKRRKQEEWDALTEEEKARRKEEERQFFMDWFNNSLDRSKEQQKKIDAEFKTEMAKNKPVIIEEVKQEQEQPKKIYKTINPDSLSEEEKEYRKKAGVPLDIDLSNADDGWDDYEIDDSVIVMR</sequence>
<dbReference type="InterPro" id="IPR054307">
    <property type="entry name" value="I-HmuI_NUMOD-like"/>
</dbReference>
<accession>A0A1M6G735</accession>
<feature type="compositionally biased region" description="Acidic residues" evidence="2">
    <location>
        <begin position="233"/>
        <end position="250"/>
    </location>
</feature>
<feature type="compositionally biased region" description="Basic and acidic residues" evidence="2">
    <location>
        <begin position="251"/>
        <end position="303"/>
    </location>
</feature>
<proteinExistence type="predicted"/>
<gene>
    <name evidence="4" type="ORF">SAMN02745671_02546</name>
</gene>
<dbReference type="AlphaFoldDB" id="A0A1M6G735"/>
<evidence type="ECO:0000256" key="2">
    <source>
        <dbReference type="SAM" id="MobiDB-lite"/>
    </source>
</evidence>
<feature type="region of interest" description="Disordered" evidence="2">
    <location>
        <begin position="352"/>
        <end position="374"/>
    </location>
</feature>
<evidence type="ECO:0000259" key="3">
    <source>
        <dbReference type="Pfam" id="PF22083"/>
    </source>
</evidence>
<dbReference type="SUPFAM" id="SSF64496">
    <property type="entry name" value="DNA-binding domain of intron-encoded endonucleases"/>
    <property type="match status" value="1"/>
</dbReference>
<feature type="region of interest" description="Disordered" evidence="2">
    <location>
        <begin position="207"/>
        <end position="303"/>
    </location>
</feature>
<dbReference type="RefSeq" id="WP_159446788.1">
    <property type="nucleotide sequence ID" value="NZ_FQYW01000027.1"/>
</dbReference>
<evidence type="ECO:0000313" key="4">
    <source>
        <dbReference type="EMBL" id="SHJ05733.1"/>
    </source>
</evidence>
<feature type="coiled-coil region" evidence="1">
    <location>
        <begin position="156"/>
        <end position="183"/>
    </location>
</feature>
<evidence type="ECO:0000256" key="1">
    <source>
        <dbReference type="SAM" id="Coils"/>
    </source>
</evidence>
<name>A0A1M6G735_9FIRM</name>
<keyword evidence="1" id="KW-0175">Coiled coil</keyword>
<dbReference type="Proteomes" id="UP000191240">
    <property type="component" value="Unassembled WGS sequence"/>
</dbReference>
<organism evidence="4 5">
    <name type="scientific">Anaerovibrio lipolyticus DSM 3074</name>
    <dbReference type="NCBI Taxonomy" id="1120997"/>
    <lineage>
        <taxon>Bacteria</taxon>
        <taxon>Bacillati</taxon>
        <taxon>Bacillota</taxon>
        <taxon>Negativicutes</taxon>
        <taxon>Selenomonadales</taxon>
        <taxon>Selenomonadaceae</taxon>
        <taxon>Anaerovibrio</taxon>
    </lineage>
</organism>
<evidence type="ECO:0000313" key="5">
    <source>
        <dbReference type="Proteomes" id="UP000191240"/>
    </source>
</evidence>
<dbReference type="EMBL" id="FQYW01000027">
    <property type="protein sequence ID" value="SHJ05733.1"/>
    <property type="molecule type" value="Genomic_DNA"/>
</dbReference>
<dbReference type="Pfam" id="PF22083">
    <property type="entry name" value="I-HmuI_NUMOD-like"/>
    <property type="match status" value="1"/>
</dbReference>
<feature type="domain" description="DNA endonuclease I-HmuI-like NUMOD-like" evidence="3">
    <location>
        <begin position="11"/>
        <end position="47"/>
    </location>
</feature>
<dbReference type="InterPro" id="IPR036388">
    <property type="entry name" value="WH-like_DNA-bd_sf"/>
</dbReference>